<feature type="compositionally biased region" description="Basic and acidic residues" evidence="1">
    <location>
        <begin position="14"/>
        <end position="28"/>
    </location>
</feature>
<name>A0AAV4NWS3_9ARAC</name>
<evidence type="ECO:0000313" key="2">
    <source>
        <dbReference type="EMBL" id="GIX89259.1"/>
    </source>
</evidence>
<dbReference type="AlphaFoldDB" id="A0AAV4NWS3"/>
<protein>
    <submittedName>
        <fullName evidence="2">Uncharacterized protein</fullName>
    </submittedName>
</protein>
<dbReference type="EMBL" id="BPLQ01002156">
    <property type="protein sequence ID" value="GIX89259.1"/>
    <property type="molecule type" value="Genomic_DNA"/>
</dbReference>
<evidence type="ECO:0000313" key="3">
    <source>
        <dbReference type="Proteomes" id="UP001054837"/>
    </source>
</evidence>
<keyword evidence="3" id="KW-1185">Reference proteome</keyword>
<evidence type="ECO:0000256" key="1">
    <source>
        <dbReference type="SAM" id="MobiDB-lite"/>
    </source>
</evidence>
<accession>A0AAV4NWS3</accession>
<gene>
    <name evidence="2" type="ORF">CDAR_375401</name>
</gene>
<comment type="caution">
    <text evidence="2">The sequence shown here is derived from an EMBL/GenBank/DDBJ whole genome shotgun (WGS) entry which is preliminary data.</text>
</comment>
<organism evidence="2 3">
    <name type="scientific">Caerostris darwini</name>
    <dbReference type="NCBI Taxonomy" id="1538125"/>
    <lineage>
        <taxon>Eukaryota</taxon>
        <taxon>Metazoa</taxon>
        <taxon>Ecdysozoa</taxon>
        <taxon>Arthropoda</taxon>
        <taxon>Chelicerata</taxon>
        <taxon>Arachnida</taxon>
        <taxon>Araneae</taxon>
        <taxon>Araneomorphae</taxon>
        <taxon>Entelegynae</taxon>
        <taxon>Araneoidea</taxon>
        <taxon>Araneidae</taxon>
        <taxon>Caerostris</taxon>
    </lineage>
</organism>
<reference evidence="2 3" key="1">
    <citation type="submission" date="2021-06" db="EMBL/GenBank/DDBJ databases">
        <title>Caerostris darwini draft genome.</title>
        <authorList>
            <person name="Kono N."/>
            <person name="Arakawa K."/>
        </authorList>
    </citation>
    <scope>NUCLEOTIDE SEQUENCE [LARGE SCALE GENOMIC DNA]</scope>
</reference>
<sequence length="100" mass="12010">MTKRKRGADLTNGESKKENRNNTEEMKRMSNKKHVQFHIRRDEQTVKNLTDDQHRLICVKGRPSPPCFIAMRSIFLLNWVEKWVDSVPIINLRRVTLRHW</sequence>
<dbReference type="Proteomes" id="UP001054837">
    <property type="component" value="Unassembled WGS sequence"/>
</dbReference>
<feature type="region of interest" description="Disordered" evidence="1">
    <location>
        <begin position="1"/>
        <end position="36"/>
    </location>
</feature>
<proteinExistence type="predicted"/>